<feature type="domain" description="Solute-binding protein family 3/N-terminal" evidence="8">
    <location>
        <begin position="28"/>
        <end position="261"/>
    </location>
</feature>
<reference evidence="9" key="1">
    <citation type="submission" date="2022-12" db="EMBL/GenBank/DDBJ databases">
        <title>Reference genome sequencing for broad-spectrum identification of bacterial and archaeal isolates by mass spectrometry.</title>
        <authorList>
            <person name="Sekiguchi Y."/>
            <person name="Tourlousse D.M."/>
        </authorList>
    </citation>
    <scope>NUCLEOTIDE SEQUENCE</scope>
    <source>
        <strain evidence="9">H2</strain>
    </source>
</reference>
<keyword evidence="7" id="KW-0732">Signal</keyword>
<keyword evidence="6" id="KW-0472">Membrane</keyword>
<feature type="signal peptide" evidence="7">
    <location>
        <begin position="1"/>
        <end position="23"/>
    </location>
</feature>
<evidence type="ECO:0000256" key="1">
    <source>
        <dbReference type="ARBA" id="ARBA00004308"/>
    </source>
</evidence>
<comment type="similarity">
    <text evidence="2">Belongs to the bacterial solute-binding protein SsuA/TauA family.</text>
</comment>
<dbReference type="Gene3D" id="3.40.190.10">
    <property type="entry name" value="Periplasmic binding protein-like II"/>
    <property type="match status" value="2"/>
</dbReference>
<protein>
    <recommendedName>
        <fullName evidence="8">Solute-binding protein family 3/N-terminal domain-containing protein</fullName>
    </recommendedName>
</protein>
<keyword evidence="10" id="KW-1185">Reference proteome</keyword>
<evidence type="ECO:0000256" key="2">
    <source>
        <dbReference type="ARBA" id="ARBA00010742"/>
    </source>
</evidence>
<dbReference type="AlphaFoldDB" id="A0A9W6LE89"/>
<dbReference type="RefSeq" id="WP_214186592.1">
    <property type="nucleotide sequence ID" value="NZ_BSDS01000002.1"/>
</dbReference>
<comment type="caution">
    <text evidence="9">The sequence shown here is derived from an EMBL/GenBank/DDBJ whole genome shotgun (WGS) entry which is preliminary data.</text>
</comment>
<evidence type="ECO:0000256" key="4">
    <source>
        <dbReference type="ARBA" id="ARBA00022475"/>
    </source>
</evidence>
<sequence>MKRIVALIVTIALLALGAVGSQAAELKKLKVGHLPTSGHLLYFVAKEKGFFKQEGLDVELFRFTNSGEGLTAIRSGKLDAGSFGTSAPLAFIAKGADFTLFGGQMGEGHALIAKPEKAARFKDLKNYRGATIGAIRLATGDVVFRAALHEAGLDWRKDLTIKEFDSPAAVQEAVKKGAIDAGLTWIPYYTMAEKQGLVVVKYSGDVIKSHTCCRQVALTSTLKARQADFEKFMVALLRAYKFYQTNKNETVDIVSKYVQIDKADLSKDIYGGHLLVSPDPHKKSIVQFWDFMKKADYIASNEPIEQHVTTRIYTAALANLNKREPKEKLWKELDKDFRAVDPDLHIKKH</sequence>
<dbReference type="GO" id="GO:0012505">
    <property type="term" value="C:endomembrane system"/>
    <property type="evidence" value="ECO:0007669"/>
    <property type="project" value="UniProtKB-SubCell"/>
</dbReference>
<keyword evidence="5" id="KW-0997">Cell inner membrane</keyword>
<evidence type="ECO:0000256" key="5">
    <source>
        <dbReference type="ARBA" id="ARBA00022519"/>
    </source>
</evidence>
<dbReference type="EMBL" id="BSDS01000002">
    <property type="protein sequence ID" value="GLI39434.1"/>
    <property type="molecule type" value="Genomic_DNA"/>
</dbReference>
<proteinExistence type="inferred from homology"/>
<comment type="subcellular location">
    <subcellularLocation>
        <location evidence="1">Endomembrane system</location>
    </subcellularLocation>
</comment>
<name>A0A9W6LE89_9BACT</name>
<organism evidence="9 10">
    <name type="scientific">Geobacter hydrogenophilus</name>
    <dbReference type="NCBI Taxonomy" id="40983"/>
    <lineage>
        <taxon>Bacteria</taxon>
        <taxon>Pseudomonadati</taxon>
        <taxon>Thermodesulfobacteriota</taxon>
        <taxon>Desulfuromonadia</taxon>
        <taxon>Geobacterales</taxon>
        <taxon>Geobacteraceae</taxon>
        <taxon>Geobacter</taxon>
    </lineage>
</organism>
<evidence type="ECO:0000313" key="9">
    <source>
        <dbReference type="EMBL" id="GLI39434.1"/>
    </source>
</evidence>
<dbReference type="Pfam" id="PF13379">
    <property type="entry name" value="NMT1_2"/>
    <property type="match status" value="1"/>
</dbReference>
<keyword evidence="4" id="KW-1003">Cell membrane</keyword>
<dbReference type="Proteomes" id="UP001144352">
    <property type="component" value="Unassembled WGS sequence"/>
</dbReference>
<feature type="chain" id="PRO_5040740019" description="Solute-binding protein family 3/N-terminal domain-containing protein" evidence="7">
    <location>
        <begin position="24"/>
        <end position="349"/>
    </location>
</feature>
<keyword evidence="3" id="KW-0813">Transport</keyword>
<dbReference type="PANTHER" id="PTHR30024">
    <property type="entry name" value="ALIPHATIC SULFONATES-BINDING PROTEIN-RELATED"/>
    <property type="match status" value="1"/>
</dbReference>
<dbReference type="SMART" id="SM00062">
    <property type="entry name" value="PBPb"/>
    <property type="match status" value="1"/>
</dbReference>
<accession>A0A9W6LE89</accession>
<evidence type="ECO:0000313" key="10">
    <source>
        <dbReference type="Proteomes" id="UP001144352"/>
    </source>
</evidence>
<dbReference type="InterPro" id="IPR044527">
    <property type="entry name" value="NrtA/CpmA_ABC-bd_dom"/>
</dbReference>
<dbReference type="InterPro" id="IPR001638">
    <property type="entry name" value="Solute-binding_3/MltF_N"/>
</dbReference>
<evidence type="ECO:0000256" key="6">
    <source>
        <dbReference type="ARBA" id="ARBA00023136"/>
    </source>
</evidence>
<evidence type="ECO:0000259" key="8">
    <source>
        <dbReference type="SMART" id="SM00062"/>
    </source>
</evidence>
<dbReference type="SUPFAM" id="SSF53850">
    <property type="entry name" value="Periplasmic binding protein-like II"/>
    <property type="match status" value="1"/>
</dbReference>
<evidence type="ECO:0000256" key="7">
    <source>
        <dbReference type="SAM" id="SignalP"/>
    </source>
</evidence>
<gene>
    <name evidence="9" type="ORF">GHYDROH2_29350</name>
</gene>
<evidence type="ECO:0000256" key="3">
    <source>
        <dbReference type="ARBA" id="ARBA00022448"/>
    </source>
</evidence>
<dbReference type="CDD" id="cd13553">
    <property type="entry name" value="PBP2_NrtA_CpmA_like"/>
    <property type="match status" value="1"/>
</dbReference>